<evidence type="ECO:0000256" key="5">
    <source>
        <dbReference type="ARBA" id="ARBA00023136"/>
    </source>
</evidence>
<evidence type="ECO:0000313" key="6">
    <source>
        <dbReference type="EMBL" id="KAK1293958.1"/>
    </source>
</evidence>
<dbReference type="PANTHER" id="PTHR28234:SF1">
    <property type="entry name" value="NUCLEAR CONTROL OF ATPASE PROTEIN 2"/>
    <property type="match status" value="1"/>
</dbReference>
<keyword evidence="3" id="KW-1133">Transmembrane helix</keyword>
<organism evidence="6 7">
    <name type="scientific">Acorus calamus</name>
    <name type="common">Sweet flag</name>
    <dbReference type="NCBI Taxonomy" id="4465"/>
    <lineage>
        <taxon>Eukaryota</taxon>
        <taxon>Viridiplantae</taxon>
        <taxon>Streptophyta</taxon>
        <taxon>Embryophyta</taxon>
        <taxon>Tracheophyta</taxon>
        <taxon>Spermatophyta</taxon>
        <taxon>Magnoliopsida</taxon>
        <taxon>Liliopsida</taxon>
        <taxon>Acoraceae</taxon>
        <taxon>Acorus</taxon>
    </lineage>
</organism>
<dbReference type="GO" id="GO:0005741">
    <property type="term" value="C:mitochondrial outer membrane"/>
    <property type="evidence" value="ECO:0007669"/>
    <property type="project" value="TreeGrafter"/>
</dbReference>
<evidence type="ECO:0000256" key="4">
    <source>
        <dbReference type="ARBA" id="ARBA00023128"/>
    </source>
</evidence>
<sequence length="319" mass="36178">MATSSSRNPNSGSNDVKALVTSYSSRLWNGLLRFLPSSDSILGLYSRRTTGSPSRSLRRRRKLGLPLPLHSNSLESSSVISDASRVYCVLEDILGHVLSSLHDVQKNLQFWQSRAEGTDAQKAYFMLFERGPRAFVDRTFQLVRRHGEGPTMQRLSHSAAVMISENISILMSLQSCLAKFLAQVYVEVEKFGGALSKEPEQSLPLLLSDYSLFGDESNSCALLFERLPGIDQERSQWTDCEVRDAINLIYENLQRLDSYLAFIILSIRDELFETFRRRHKGVMELEEVQLTAISLRRPALAPEICRYFVDTMMATPRPM</sequence>
<dbReference type="AlphaFoldDB" id="A0AAV9D080"/>
<dbReference type="EMBL" id="JAUJYO010000016">
    <property type="protein sequence ID" value="KAK1293958.1"/>
    <property type="molecule type" value="Genomic_DNA"/>
</dbReference>
<accession>A0AAV9D080</accession>
<evidence type="ECO:0000256" key="3">
    <source>
        <dbReference type="ARBA" id="ARBA00022989"/>
    </source>
</evidence>
<name>A0AAV9D080_ACOCL</name>
<comment type="subcellular location">
    <subcellularLocation>
        <location evidence="1">Mitochondrion membrane</location>
        <topology evidence="1">Multi-pass membrane protein</topology>
    </subcellularLocation>
</comment>
<keyword evidence="4" id="KW-0496">Mitochondrion</keyword>
<reference evidence="6" key="2">
    <citation type="submission" date="2023-06" db="EMBL/GenBank/DDBJ databases">
        <authorList>
            <person name="Ma L."/>
            <person name="Liu K.-W."/>
            <person name="Li Z."/>
            <person name="Hsiao Y.-Y."/>
            <person name="Qi Y."/>
            <person name="Fu T."/>
            <person name="Tang G."/>
            <person name="Zhang D."/>
            <person name="Sun W.-H."/>
            <person name="Liu D.-K."/>
            <person name="Li Y."/>
            <person name="Chen G.-Z."/>
            <person name="Liu X.-D."/>
            <person name="Liao X.-Y."/>
            <person name="Jiang Y.-T."/>
            <person name="Yu X."/>
            <person name="Hao Y."/>
            <person name="Huang J."/>
            <person name="Zhao X.-W."/>
            <person name="Ke S."/>
            <person name="Chen Y.-Y."/>
            <person name="Wu W.-L."/>
            <person name="Hsu J.-L."/>
            <person name="Lin Y.-F."/>
            <person name="Huang M.-D."/>
            <person name="Li C.-Y."/>
            <person name="Huang L."/>
            <person name="Wang Z.-W."/>
            <person name="Zhao X."/>
            <person name="Zhong W.-Y."/>
            <person name="Peng D.-H."/>
            <person name="Ahmad S."/>
            <person name="Lan S."/>
            <person name="Zhang J.-S."/>
            <person name="Tsai W.-C."/>
            <person name="Van De Peer Y."/>
            <person name="Liu Z.-J."/>
        </authorList>
    </citation>
    <scope>NUCLEOTIDE SEQUENCE</scope>
    <source>
        <strain evidence="6">CP</strain>
        <tissue evidence="6">Leaves</tissue>
    </source>
</reference>
<dbReference type="PANTHER" id="PTHR28234">
    <property type="entry name" value="NUCLEAR CONTROL OF ATPASE PROTEIN 2"/>
    <property type="match status" value="1"/>
</dbReference>
<gene>
    <name evidence="6" type="ORF">QJS10_CPA16g01153</name>
</gene>
<keyword evidence="2" id="KW-0812">Transmembrane</keyword>
<dbReference type="InterPro" id="IPR013946">
    <property type="entry name" value="NCA2-like"/>
</dbReference>
<evidence type="ECO:0000256" key="2">
    <source>
        <dbReference type="ARBA" id="ARBA00022692"/>
    </source>
</evidence>
<keyword evidence="5" id="KW-0472">Membrane</keyword>
<proteinExistence type="predicted"/>
<keyword evidence="7" id="KW-1185">Reference proteome</keyword>
<protein>
    <submittedName>
        <fullName evidence="6">Uncharacterized protein</fullName>
    </submittedName>
</protein>
<evidence type="ECO:0000313" key="7">
    <source>
        <dbReference type="Proteomes" id="UP001180020"/>
    </source>
</evidence>
<comment type="caution">
    <text evidence="6">The sequence shown here is derived from an EMBL/GenBank/DDBJ whole genome shotgun (WGS) entry which is preliminary data.</text>
</comment>
<reference evidence="6" key="1">
    <citation type="journal article" date="2023" name="Nat. Commun.">
        <title>Diploid and tetraploid genomes of Acorus and the evolution of monocots.</title>
        <authorList>
            <person name="Ma L."/>
            <person name="Liu K.W."/>
            <person name="Li Z."/>
            <person name="Hsiao Y.Y."/>
            <person name="Qi Y."/>
            <person name="Fu T."/>
            <person name="Tang G.D."/>
            <person name="Zhang D."/>
            <person name="Sun W.H."/>
            <person name="Liu D.K."/>
            <person name="Li Y."/>
            <person name="Chen G.Z."/>
            <person name="Liu X.D."/>
            <person name="Liao X.Y."/>
            <person name="Jiang Y.T."/>
            <person name="Yu X."/>
            <person name="Hao Y."/>
            <person name="Huang J."/>
            <person name="Zhao X.W."/>
            <person name="Ke S."/>
            <person name="Chen Y.Y."/>
            <person name="Wu W.L."/>
            <person name="Hsu J.L."/>
            <person name="Lin Y.F."/>
            <person name="Huang M.D."/>
            <person name="Li C.Y."/>
            <person name="Huang L."/>
            <person name="Wang Z.W."/>
            <person name="Zhao X."/>
            <person name="Zhong W.Y."/>
            <person name="Peng D.H."/>
            <person name="Ahmad S."/>
            <person name="Lan S."/>
            <person name="Zhang J.S."/>
            <person name="Tsai W.C."/>
            <person name="Van de Peer Y."/>
            <person name="Liu Z.J."/>
        </authorList>
    </citation>
    <scope>NUCLEOTIDE SEQUENCE</scope>
    <source>
        <strain evidence="6">CP</strain>
    </source>
</reference>
<evidence type="ECO:0000256" key="1">
    <source>
        <dbReference type="ARBA" id="ARBA00004225"/>
    </source>
</evidence>
<dbReference type="Proteomes" id="UP001180020">
    <property type="component" value="Unassembled WGS sequence"/>
</dbReference>